<comment type="caution">
    <text evidence="3">The sequence shown here is derived from an EMBL/GenBank/DDBJ whole genome shotgun (WGS) entry which is preliminary data.</text>
</comment>
<gene>
    <name evidence="3" type="primary">dctP</name>
    <name evidence="3" type="ORF">WDU99_16780</name>
</gene>
<reference evidence="3 4" key="1">
    <citation type="submission" date="2024-02" db="EMBL/GenBank/DDBJ databases">
        <authorList>
            <person name="Saticioglu I.B."/>
        </authorList>
    </citation>
    <scope>NUCLEOTIDE SEQUENCE [LARGE SCALE GENOMIC DNA]</scope>
    <source>
        <strain evidence="3 4">Mu-80</strain>
    </source>
</reference>
<name>A0ABU8LF62_9MICO</name>
<evidence type="ECO:0000256" key="1">
    <source>
        <dbReference type="ARBA" id="ARBA00022729"/>
    </source>
</evidence>
<keyword evidence="4" id="KW-1185">Reference proteome</keyword>
<sequence>MFNGRNSIDCVPENNHSEPERASRTMLRSRLIRKEFARMHTLHSRPPRGLGRRALAIGAAALTTSLLIAGCSSTPSTEPSNGGDDAAAETFDIRLSHTLPEANPVHTVAVEVADAIRERTDGTVNIDVYGAGTIGSTAETTEQASLGQPMISYVDASHVAEYGVSEFGMLTSPFLLADYEEADNILESDLFAEWTEELADVGDLQVLALNWFAGPRHIVGNKAVPEPDDLTGVKIRIPEARTWEIIFGELLPSTPVAIPSSEQFAALQQGVVDAGEIPLKSIVDLGFNEVATDITLTGHLNLFLGFVMPASIFQEMSAEQQEIVLEEFRKGGIAATEQTTAGDAEARELMESQGIAFHEADIPAYRDATVGYFDFFDWDSETVDRLLAARDGE</sequence>
<protein>
    <submittedName>
        <fullName evidence="3">TRAP transporter substrate-binding protein DctP</fullName>
    </submittedName>
</protein>
<dbReference type="InterPro" id="IPR018389">
    <property type="entry name" value="DctP_fam"/>
</dbReference>
<dbReference type="InterPro" id="IPR038404">
    <property type="entry name" value="TRAP_DctP_sf"/>
</dbReference>
<proteinExistence type="predicted"/>
<evidence type="ECO:0000256" key="2">
    <source>
        <dbReference type="SAM" id="MobiDB-lite"/>
    </source>
</evidence>
<feature type="region of interest" description="Disordered" evidence="2">
    <location>
        <begin position="1"/>
        <end position="22"/>
    </location>
</feature>
<dbReference type="Pfam" id="PF03480">
    <property type="entry name" value="DctP"/>
    <property type="match status" value="1"/>
</dbReference>
<organism evidence="3 4">
    <name type="scientific">Microbacterium bandirmense</name>
    <dbReference type="NCBI Taxonomy" id="3122050"/>
    <lineage>
        <taxon>Bacteria</taxon>
        <taxon>Bacillati</taxon>
        <taxon>Actinomycetota</taxon>
        <taxon>Actinomycetes</taxon>
        <taxon>Micrococcales</taxon>
        <taxon>Microbacteriaceae</taxon>
        <taxon>Microbacterium</taxon>
    </lineage>
</organism>
<evidence type="ECO:0000313" key="4">
    <source>
        <dbReference type="Proteomes" id="UP001371224"/>
    </source>
</evidence>
<dbReference type="RefSeq" id="WP_337333617.1">
    <property type="nucleotide sequence ID" value="NZ_JBBDGM010000022.1"/>
</dbReference>
<accession>A0ABU8LF62</accession>
<dbReference type="NCBIfam" id="NF037995">
    <property type="entry name" value="TRAP_S1"/>
    <property type="match status" value="1"/>
</dbReference>
<dbReference type="PANTHER" id="PTHR33376">
    <property type="match status" value="1"/>
</dbReference>
<evidence type="ECO:0000313" key="3">
    <source>
        <dbReference type="EMBL" id="MEJ1089975.1"/>
    </source>
</evidence>
<keyword evidence="1" id="KW-0732">Signal</keyword>
<dbReference type="Gene3D" id="3.40.190.170">
    <property type="entry name" value="Bacterial extracellular solute-binding protein, family 7"/>
    <property type="match status" value="1"/>
</dbReference>
<dbReference type="Proteomes" id="UP001371224">
    <property type="component" value="Unassembled WGS sequence"/>
</dbReference>
<dbReference type="PANTHER" id="PTHR33376:SF3">
    <property type="entry name" value="C4-DICARBOXYLATE-BINDING PROTEIN"/>
    <property type="match status" value="1"/>
</dbReference>
<dbReference type="EMBL" id="JBBDGM010000022">
    <property type="protein sequence ID" value="MEJ1089975.1"/>
    <property type="molecule type" value="Genomic_DNA"/>
</dbReference>